<evidence type="ECO:0000313" key="1">
    <source>
        <dbReference type="EMBL" id="MBM3332635.1"/>
    </source>
</evidence>
<dbReference type="InterPro" id="IPR012334">
    <property type="entry name" value="Pectin_lyas_fold"/>
</dbReference>
<dbReference type="AlphaFoldDB" id="A0A937XK83"/>
<dbReference type="Gene3D" id="2.160.20.10">
    <property type="entry name" value="Single-stranded right-handed beta-helix, Pectin lyase-like"/>
    <property type="match status" value="1"/>
</dbReference>
<proteinExistence type="predicted"/>
<accession>A0A937XK83</accession>
<gene>
    <name evidence="1" type="ORF">FJY68_12450</name>
</gene>
<organism evidence="1 2">
    <name type="scientific">candidate division WOR-3 bacterium</name>
    <dbReference type="NCBI Taxonomy" id="2052148"/>
    <lineage>
        <taxon>Bacteria</taxon>
        <taxon>Bacteria division WOR-3</taxon>
    </lineage>
</organism>
<name>A0A937XK83_UNCW3</name>
<dbReference type="EMBL" id="VGIR01000111">
    <property type="protein sequence ID" value="MBM3332635.1"/>
    <property type="molecule type" value="Genomic_DNA"/>
</dbReference>
<comment type="caution">
    <text evidence="1">The sequence shown here is derived from an EMBL/GenBank/DDBJ whole genome shotgun (WGS) entry which is preliminary data.</text>
</comment>
<evidence type="ECO:0008006" key="3">
    <source>
        <dbReference type="Google" id="ProtNLM"/>
    </source>
</evidence>
<protein>
    <recommendedName>
        <fullName evidence="3">Right-handed parallel beta-helix repeat-containing protein</fullName>
    </recommendedName>
</protein>
<dbReference type="InterPro" id="IPR011050">
    <property type="entry name" value="Pectin_lyase_fold/virulence"/>
</dbReference>
<evidence type="ECO:0000313" key="2">
    <source>
        <dbReference type="Proteomes" id="UP000779900"/>
    </source>
</evidence>
<sequence length="238" mass="25208">MLSVVSDCIVRQSAGFGVFCVDSSGFGAFRDNQITANLSYAMHVGPQLADGNVFSGNDSTGVELYGWLPVSTTWPDLGVSYVIRDVYVFHSSNSPVLAIQPGTEIRFKDLGTLKVGNAGTPTPARIVADGTAGRVRFTSASASPSPGSFYGVYVYGNQIGESEFRNCDFSYGGQNGDCLLYVKNSNPVITGCDFGYSAGWGVSFKTASVPDTLALKQANTFHDNALGNIKWVPPVPGN</sequence>
<dbReference type="Proteomes" id="UP000779900">
    <property type="component" value="Unassembled WGS sequence"/>
</dbReference>
<dbReference type="SUPFAM" id="SSF51126">
    <property type="entry name" value="Pectin lyase-like"/>
    <property type="match status" value="1"/>
</dbReference>
<reference evidence="1" key="1">
    <citation type="submission" date="2019-03" db="EMBL/GenBank/DDBJ databases">
        <title>Lake Tanganyika Metagenome-Assembled Genomes (MAGs).</title>
        <authorList>
            <person name="Tran P."/>
        </authorList>
    </citation>
    <scope>NUCLEOTIDE SEQUENCE</scope>
    <source>
        <strain evidence="1">K_DeepCast_150m_m2_040</strain>
    </source>
</reference>